<dbReference type="InterPro" id="IPR003280">
    <property type="entry name" value="2pore_dom_K_chnl"/>
</dbReference>
<evidence type="ECO:0000256" key="5">
    <source>
        <dbReference type="ARBA" id="ARBA00022989"/>
    </source>
</evidence>
<evidence type="ECO:0000256" key="3">
    <source>
        <dbReference type="ARBA" id="ARBA00022448"/>
    </source>
</evidence>
<feature type="domain" description="Potassium channel" evidence="11">
    <location>
        <begin position="69"/>
        <end position="135"/>
    </location>
</feature>
<evidence type="ECO:0000313" key="12">
    <source>
        <dbReference type="EMBL" id="CAD8676908.1"/>
    </source>
</evidence>
<dbReference type="GO" id="GO:0030322">
    <property type="term" value="P:stabilization of membrane potential"/>
    <property type="evidence" value="ECO:0007669"/>
    <property type="project" value="TreeGrafter"/>
</dbReference>
<keyword evidence="3" id="KW-0813">Transport</keyword>
<dbReference type="AlphaFoldDB" id="A0A7S0RGY6"/>
<feature type="transmembrane region" description="Helical" evidence="10">
    <location>
        <begin position="189"/>
        <end position="209"/>
    </location>
</feature>
<keyword evidence="4 10" id="KW-0812">Transmembrane</keyword>
<feature type="transmembrane region" description="Helical" evidence="10">
    <location>
        <begin position="109"/>
        <end position="136"/>
    </location>
</feature>
<evidence type="ECO:0000259" key="11">
    <source>
        <dbReference type="Pfam" id="PF07885"/>
    </source>
</evidence>
<keyword evidence="7 10" id="KW-0472">Membrane</keyword>
<feature type="region of interest" description="Disordered" evidence="9">
    <location>
        <begin position="1"/>
        <end position="24"/>
    </location>
</feature>
<evidence type="ECO:0000256" key="8">
    <source>
        <dbReference type="ARBA" id="ARBA00023303"/>
    </source>
</evidence>
<feature type="transmembrane region" description="Helical" evidence="10">
    <location>
        <begin position="48"/>
        <end position="70"/>
    </location>
</feature>
<evidence type="ECO:0000256" key="7">
    <source>
        <dbReference type="ARBA" id="ARBA00023136"/>
    </source>
</evidence>
<evidence type="ECO:0000256" key="1">
    <source>
        <dbReference type="ARBA" id="ARBA00004141"/>
    </source>
</evidence>
<dbReference type="GO" id="GO:0005774">
    <property type="term" value="C:vacuolar membrane"/>
    <property type="evidence" value="ECO:0007669"/>
    <property type="project" value="UniProtKB-ARBA"/>
</dbReference>
<comment type="similarity">
    <text evidence="2">Belongs to the two pore domain potassium channel (TC 1.A.1.7) family.</text>
</comment>
<evidence type="ECO:0000256" key="10">
    <source>
        <dbReference type="SAM" id="Phobius"/>
    </source>
</evidence>
<dbReference type="SUPFAM" id="SSF81324">
    <property type="entry name" value="Voltage-gated potassium channels"/>
    <property type="match status" value="2"/>
</dbReference>
<name>A0A7S0RGY6_9CHLO</name>
<evidence type="ECO:0000256" key="2">
    <source>
        <dbReference type="ARBA" id="ARBA00010159"/>
    </source>
</evidence>
<accession>A0A7S0RGY6</accession>
<dbReference type="Pfam" id="PF07885">
    <property type="entry name" value="Ion_trans_2"/>
    <property type="match status" value="2"/>
</dbReference>
<dbReference type="GO" id="GO:0022841">
    <property type="term" value="F:potassium ion leak channel activity"/>
    <property type="evidence" value="ECO:0007669"/>
    <property type="project" value="TreeGrafter"/>
</dbReference>
<keyword evidence="6" id="KW-0406">Ion transport</keyword>
<dbReference type="InterPro" id="IPR013099">
    <property type="entry name" value="K_chnl_dom"/>
</dbReference>
<evidence type="ECO:0000256" key="6">
    <source>
        <dbReference type="ARBA" id="ARBA00023065"/>
    </source>
</evidence>
<keyword evidence="8" id="KW-0407">Ion channel</keyword>
<dbReference type="EMBL" id="HBFA01026322">
    <property type="protein sequence ID" value="CAD8676908.1"/>
    <property type="molecule type" value="Transcribed_RNA"/>
</dbReference>
<gene>
    <name evidence="12" type="ORF">POBO1169_LOCUS13376</name>
</gene>
<proteinExistence type="inferred from homology"/>
<dbReference type="GO" id="GO:0005886">
    <property type="term" value="C:plasma membrane"/>
    <property type="evidence" value="ECO:0007669"/>
    <property type="project" value="TreeGrafter"/>
</dbReference>
<dbReference type="PANTHER" id="PTHR11003:SF345">
    <property type="entry name" value="TWIK FAMILY OF POTASSIUM CHANNELS PROTEIN 18"/>
    <property type="match status" value="1"/>
</dbReference>
<comment type="subcellular location">
    <subcellularLocation>
        <location evidence="1">Membrane</location>
        <topology evidence="1">Multi-pass membrane protein</topology>
    </subcellularLocation>
</comment>
<feature type="transmembrane region" description="Helical" evidence="10">
    <location>
        <begin position="246"/>
        <end position="267"/>
    </location>
</feature>
<dbReference type="PANTHER" id="PTHR11003">
    <property type="entry name" value="POTASSIUM CHANNEL, SUBFAMILY K"/>
    <property type="match status" value="1"/>
</dbReference>
<dbReference type="GO" id="GO:0015271">
    <property type="term" value="F:outward rectifier potassium channel activity"/>
    <property type="evidence" value="ECO:0007669"/>
    <property type="project" value="TreeGrafter"/>
</dbReference>
<evidence type="ECO:0000256" key="9">
    <source>
        <dbReference type="SAM" id="MobiDB-lite"/>
    </source>
</evidence>
<reference evidence="12" key="1">
    <citation type="submission" date="2021-01" db="EMBL/GenBank/DDBJ databases">
        <authorList>
            <person name="Corre E."/>
            <person name="Pelletier E."/>
            <person name="Niang G."/>
            <person name="Scheremetjew M."/>
            <person name="Finn R."/>
            <person name="Kale V."/>
            <person name="Holt S."/>
            <person name="Cochrane G."/>
            <person name="Meng A."/>
            <person name="Brown T."/>
            <person name="Cohen L."/>
        </authorList>
    </citation>
    <scope>NUCLEOTIDE SEQUENCE</scope>
    <source>
        <strain evidence="12">CCMP722</strain>
    </source>
</reference>
<evidence type="ECO:0000256" key="4">
    <source>
        <dbReference type="ARBA" id="ARBA00022692"/>
    </source>
</evidence>
<protein>
    <recommendedName>
        <fullName evidence="11">Potassium channel domain-containing protein</fullName>
    </recommendedName>
</protein>
<dbReference type="Gene3D" id="1.10.287.70">
    <property type="match status" value="2"/>
</dbReference>
<keyword evidence="5 10" id="KW-1133">Transmembrane helix</keyword>
<organism evidence="12">
    <name type="scientific">Pyramimonas obovata</name>
    <dbReference type="NCBI Taxonomy" id="1411642"/>
    <lineage>
        <taxon>Eukaryota</taxon>
        <taxon>Viridiplantae</taxon>
        <taxon>Chlorophyta</taxon>
        <taxon>Pyramimonadophyceae</taxon>
        <taxon>Pyramimonadales</taxon>
        <taxon>Pyramimonadaceae</taxon>
        <taxon>Pyramimonas</taxon>
        <taxon>Pyramimonas incertae sedis</taxon>
    </lineage>
</organism>
<feature type="domain" description="Potassium channel" evidence="11">
    <location>
        <begin position="199"/>
        <end position="267"/>
    </location>
</feature>
<sequence length="372" mass="41413">MNTAKFGKTPSQKSRRSRPSDASTLKERELQSNPIYARWQTLSPETKSIVRAVVVLGAYYITIAILFVPFEDDWSIASDSTRKFIDSMYFASVTISTVGYGDITPDSGTIQLCVGFLILVAFIFIANEVGVAVEVVRTRVAEKQKKMMEHQLSKMKRTQHPMDAEFIALGFKKPAEAAKPSLSPRMRKLVQSLAGLVANVFITHMVFWIFEDYTFNQALYGALATVTTVGYGDVSFTKSGTRTFAIFWLLVSPLNTLYCINGLVAVISDTVEDPDEEDEQEKAEQGAEYSVASVDTNSTWNADPFTGQPGPQSEVDFILSRWLKSELTERQMMTVITELYAEVNANNIDSPDGDLVRFYSVDSSMPDEIVAL</sequence>